<protein>
    <submittedName>
        <fullName evidence="3">Uncharacterized protein</fullName>
    </submittedName>
</protein>
<dbReference type="Proteomes" id="UP000799750">
    <property type="component" value="Unassembled WGS sequence"/>
</dbReference>
<keyword evidence="1" id="KW-0175">Coiled coil</keyword>
<keyword evidence="4" id="KW-1185">Reference proteome</keyword>
<name>A0A6A6R9I0_9PEZI</name>
<dbReference type="AlphaFoldDB" id="A0A6A6R9I0"/>
<feature type="region of interest" description="Disordered" evidence="2">
    <location>
        <begin position="1"/>
        <end position="86"/>
    </location>
</feature>
<gene>
    <name evidence="3" type="ORF">BU16DRAFT_598881</name>
</gene>
<dbReference type="EMBL" id="MU004182">
    <property type="protein sequence ID" value="KAF2501064.1"/>
    <property type="molecule type" value="Genomic_DNA"/>
</dbReference>
<evidence type="ECO:0000256" key="1">
    <source>
        <dbReference type="SAM" id="Coils"/>
    </source>
</evidence>
<accession>A0A6A6R9I0</accession>
<feature type="coiled-coil region" evidence="1">
    <location>
        <begin position="93"/>
        <end position="190"/>
    </location>
</feature>
<proteinExistence type="predicted"/>
<evidence type="ECO:0000313" key="4">
    <source>
        <dbReference type="Proteomes" id="UP000799750"/>
    </source>
</evidence>
<sequence length="193" mass="22006">MNPPTTPNVSRRPSPASPSSIITVIRWRAPAVVPQNDGTEPLSSSAPREVPAEEEPRNESPQTSSSPHNDNVNPEHPSPSAPSETASWWDSQLVAWLQAKKALKEKVEKLREEMAKLRDEIVRLKMEKEDLKRENHELEDHGNYMQGVRKGLWNDTIEGDYQLRKARKEVTELRGRLEKMEGEREKQAESRDA</sequence>
<evidence type="ECO:0000313" key="3">
    <source>
        <dbReference type="EMBL" id="KAF2501064.1"/>
    </source>
</evidence>
<reference evidence="3" key="1">
    <citation type="journal article" date="2020" name="Stud. Mycol.">
        <title>101 Dothideomycetes genomes: a test case for predicting lifestyles and emergence of pathogens.</title>
        <authorList>
            <person name="Haridas S."/>
            <person name="Albert R."/>
            <person name="Binder M."/>
            <person name="Bloem J."/>
            <person name="Labutti K."/>
            <person name="Salamov A."/>
            <person name="Andreopoulos B."/>
            <person name="Baker S."/>
            <person name="Barry K."/>
            <person name="Bills G."/>
            <person name="Bluhm B."/>
            <person name="Cannon C."/>
            <person name="Castanera R."/>
            <person name="Culley D."/>
            <person name="Daum C."/>
            <person name="Ezra D."/>
            <person name="Gonzalez J."/>
            <person name="Henrissat B."/>
            <person name="Kuo A."/>
            <person name="Liang C."/>
            <person name="Lipzen A."/>
            <person name="Lutzoni F."/>
            <person name="Magnuson J."/>
            <person name="Mondo S."/>
            <person name="Nolan M."/>
            <person name="Ohm R."/>
            <person name="Pangilinan J."/>
            <person name="Park H.-J."/>
            <person name="Ramirez L."/>
            <person name="Alfaro M."/>
            <person name="Sun H."/>
            <person name="Tritt A."/>
            <person name="Yoshinaga Y."/>
            <person name="Zwiers L.-H."/>
            <person name="Turgeon B."/>
            <person name="Goodwin S."/>
            <person name="Spatafora J."/>
            <person name="Crous P."/>
            <person name="Grigoriev I."/>
        </authorList>
    </citation>
    <scope>NUCLEOTIDE SEQUENCE</scope>
    <source>
        <strain evidence="3">CBS 269.34</strain>
    </source>
</reference>
<feature type="compositionally biased region" description="Low complexity" evidence="2">
    <location>
        <begin position="10"/>
        <end position="20"/>
    </location>
</feature>
<feature type="compositionally biased region" description="Polar residues" evidence="2">
    <location>
        <begin position="61"/>
        <end position="72"/>
    </location>
</feature>
<evidence type="ECO:0000256" key="2">
    <source>
        <dbReference type="SAM" id="MobiDB-lite"/>
    </source>
</evidence>
<organism evidence="3 4">
    <name type="scientific">Lophium mytilinum</name>
    <dbReference type="NCBI Taxonomy" id="390894"/>
    <lineage>
        <taxon>Eukaryota</taxon>
        <taxon>Fungi</taxon>
        <taxon>Dikarya</taxon>
        <taxon>Ascomycota</taxon>
        <taxon>Pezizomycotina</taxon>
        <taxon>Dothideomycetes</taxon>
        <taxon>Pleosporomycetidae</taxon>
        <taxon>Mytilinidiales</taxon>
        <taxon>Mytilinidiaceae</taxon>
        <taxon>Lophium</taxon>
    </lineage>
</organism>